<feature type="region of interest" description="Disordered" evidence="5">
    <location>
        <begin position="1"/>
        <end position="21"/>
    </location>
</feature>
<dbReference type="PROSITE" id="PS51000">
    <property type="entry name" value="HTH_DEOR_2"/>
    <property type="match status" value="1"/>
</dbReference>
<dbReference type="InterPro" id="IPR014036">
    <property type="entry name" value="DeoR-like_C"/>
</dbReference>
<dbReference type="OrthoDB" id="31600at2"/>
<evidence type="ECO:0000256" key="5">
    <source>
        <dbReference type="SAM" id="MobiDB-lite"/>
    </source>
</evidence>
<dbReference type="InterPro" id="IPR036390">
    <property type="entry name" value="WH_DNA-bd_sf"/>
</dbReference>
<dbReference type="InterPro" id="IPR050313">
    <property type="entry name" value="Carb_Metab_HTH_regulators"/>
</dbReference>
<evidence type="ECO:0000313" key="7">
    <source>
        <dbReference type="EMBL" id="ODN69961.1"/>
    </source>
</evidence>
<dbReference type="Pfam" id="PF08220">
    <property type="entry name" value="HTH_DeoR"/>
    <property type="match status" value="1"/>
</dbReference>
<keyword evidence="4" id="KW-0804">Transcription</keyword>
<dbReference type="Pfam" id="PF00455">
    <property type="entry name" value="DeoRC"/>
    <property type="match status" value="1"/>
</dbReference>
<evidence type="ECO:0000256" key="2">
    <source>
        <dbReference type="ARBA" id="ARBA00023015"/>
    </source>
</evidence>
<dbReference type="PROSITE" id="PS00894">
    <property type="entry name" value="HTH_DEOR_1"/>
    <property type="match status" value="1"/>
</dbReference>
<reference evidence="7 8" key="1">
    <citation type="submission" date="2016-07" db="EMBL/GenBank/DDBJ databases">
        <title>Draft Genome Sequence of Methylobrevis pamukkalensis PK2.</title>
        <authorList>
            <person name="Vasilenko O.V."/>
            <person name="Doronina N.V."/>
            <person name="Shmareva M.N."/>
            <person name="Tarlachkov S.V."/>
            <person name="Mustakhimov I."/>
            <person name="Trotsenko Y.A."/>
        </authorList>
    </citation>
    <scope>NUCLEOTIDE SEQUENCE [LARGE SCALE GENOMIC DNA]</scope>
    <source>
        <strain evidence="7 8">PK2</strain>
    </source>
</reference>
<dbReference type="InterPro" id="IPR036388">
    <property type="entry name" value="WH-like_DNA-bd_sf"/>
</dbReference>
<dbReference type="RefSeq" id="WP_069307258.1">
    <property type="nucleotide sequence ID" value="NZ_MCRJ01000067.1"/>
</dbReference>
<proteinExistence type="predicted"/>
<organism evidence="7 8">
    <name type="scientific">Methylobrevis pamukkalensis</name>
    <dbReference type="NCBI Taxonomy" id="1439726"/>
    <lineage>
        <taxon>Bacteria</taxon>
        <taxon>Pseudomonadati</taxon>
        <taxon>Pseudomonadota</taxon>
        <taxon>Alphaproteobacteria</taxon>
        <taxon>Hyphomicrobiales</taxon>
        <taxon>Pleomorphomonadaceae</taxon>
        <taxon>Methylobrevis</taxon>
    </lineage>
</organism>
<dbReference type="GO" id="GO:0003677">
    <property type="term" value="F:DNA binding"/>
    <property type="evidence" value="ECO:0007669"/>
    <property type="project" value="UniProtKB-KW"/>
</dbReference>
<dbReference type="Gene3D" id="3.40.50.1360">
    <property type="match status" value="1"/>
</dbReference>
<dbReference type="GO" id="GO:0003700">
    <property type="term" value="F:DNA-binding transcription factor activity"/>
    <property type="evidence" value="ECO:0007669"/>
    <property type="project" value="InterPro"/>
</dbReference>
<keyword evidence="2" id="KW-0805">Transcription regulation</keyword>
<protein>
    <submittedName>
        <fullName evidence="7">HTH-type transcriptional repressor GlcR</fullName>
    </submittedName>
</protein>
<evidence type="ECO:0000256" key="3">
    <source>
        <dbReference type="ARBA" id="ARBA00023125"/>
    </source>
</evidence>
<evidence type="ECO:0000259" key="6">
    <source>
        <dbReference type="PROSITE" id="PS51000"/>
    </source>
</evidence>
<dbReference type="SMART" id="SM01134">
    <property type="entry name" value="DeoRC"/>
    <property type="match status" value="1"/>
</dbReference>
<dbReference type="SUPFAM" id="SSF100950">
    <property type="entry name" value="NagB/RpiA/CoA transferase-like"/>
    <property type="match status" value="1"/>
</dbReference>
<comment type="caution">
    <text evidence="7">The sequence shown here is derived from an EMBL/GenBank/DDBJ whole genome shotgun (WGS) entry which is preliminary data.</text>
</comment>
<dbReference type="InterPro" id="IPR037171">
    <property type="entry name" value="NagB/RpiA_transferase-like"/>
</dbReference>
<dbReference type="PANTHER" id="PTHR30363">
    <property type="entry name" value="HTH-TYPE TRANSCRIPTIONAL REGULATOR SRLR-RELATED"/>
    <property type="match status" value="1"/>
</dbReference>
<dbReference type="InterPro" id="IPR018356">
    <property type="entry name" value="Tscrpt_reg_HTH_DeoR_CS"/>
</dbReference>
<dbReference type="EMBL" id="MCRJ01000067">
    <property type="protein sequence ID" value="ODN69961.1"/>
    <property type="molecule type" value="Genomic_DNA"/>
</dbReference>
<evidence type="ECO:0000256" key="1">
    <source>
        <dbReference type="ARBA" id="ARBA00022491"/>
    </source>
</evidence>
<dbReference type="PANTHER" id="PTHR30363:SF4">
    <property type="entry name" value="GLYCEROL-3-PHOSPHATE REGULON REPRESSOR"/>
    <property type="match status" value="1"/>
</dbReference>
<evidence type="ECO:0000313" key="8">
    <source>
        <dbReference type="Proteomes" id="UP000094622"/>
    </source>
</evidence>
<dbReference type="InterPro" id="IPR001034">
    <property type="entry name" value="DeoR_HTH"/>
</dbReference>
<keyword evidence="1" id="KW-0678">Repressor</keyword>
<accession>A0A1E3H342</accession>
<dbReference type="AlphaFoldDB" id="A0A1E3H342"/>
<keyword evidence="8" id="KW-1185">Reference proteome</keyword>
<keyword evidence="3" id="KW-0238">DNA-binding</keyword>
<sequence length="272" mass="28145">MNDADPSTPKSGGDEPAGGVLPLTRQQRLVELLAERGQVTVAELVTLFEVSRDTIRRDLDLLEQRGLLLRTHGGAVRNDALVRVDSSIAQRMDAQADAKRRIGARAAALVRDGETLILNGGSTTCYFAAALGERRDLTVITNNLRLPPAVPEAAARAIHILGGAYWAVSQVTLGPVGFPQVVGINADTAVLGVTGISDRGPSMGVIEEAAAAAAMIDVAARTILVADSSKLGVTAFAAVAGFSRIDVIVTDAEPPPAITAALAAAGTQLLIC</sequence>
<dbReference type="PRINTS" id="PR00037">
    <property type="entry name" value="HTHLACR"/>
</dbReference>
<dbReference type="SMART" id="SM00420">
    <property type="entry name" value="HTH_DEOR"/>
    <property type="match status" value="1"/>
</dbReference>
<dbReference type="SUPFAM" id="SSF46785">
    <property type="entry name" value="Winged helix' DNA-binding domain"/>
    <property type="match status" value="1"/>
</dbReference>
<feature type="domain" description="HTH deoR-type" evidence="6">
    <location>
        <begin position="22"/>
        <end position="77"/>
    </location>
</feature>
<gene>
    <name evidence="7" type="primary">glcR_1</name>
    <name evidence="7" type="ORF">A6302_02734</name>
</gene>
<name>A0A1E3H342_9HYPH</name>
<dbReference type="Gene3D" id="1.10.10.10">
    <property type="entry name" value="Winged helix-like DNA-binding domain superfamily/Winged helix DNA-binding domain"/>
    <property type="match status" value="1"/>
</dbReference>
<dbReference type="Proteomes" id="UP000094622">
    <property type="component" value="Unassembled WGS sequence"/>
</dbReference>
<evidence type="ECO:0000256" key="4">
    <source>
        <dbReference type="ARBA" id="ARBA00023163"/>
    </source>
</evidence>